<gene>
    <name evidence="1" type="ORF">MON38_01455</name>
</gene>
<evidence type="ECO:0000313" key="2">
    <source>
        <dbReference type="Proteomes" id="UP001139193"/>
    </source>
</evidence>
<dbReference type="AlphaFoldDB" id="A0A9X2ADT4"/>
<dbReference type="EMBL" id="JALBGC010000001">
    <property type="protein sequence ID" value="MCI1186067.1"/>
    <property type="molecule type" value="Genomic_DNA"/>
</dbReference>
<dbReference type="Proteomes" id="UP001139193">
    <property type="component" value="Unassembled WGS sequence"/>
</dbReference>
<name>A0A9X2ADT4_9BACT</name>
<protein>
    <recommendedName>
        <fullName evidence="3">STAS/SEC14 domain-containing protein</fullName>
    </recommendedName>
</protein>
<evidence type="ECO:0000313" key="1">
    <source>
        <dbReference type="EMBL" id="MCI1186067.1"/>
    </source>
</evidence>
<sequence>MSLLSQTPETLYFQNAAGRLFYQPGAQVVRLAWAAERIALAAIQEYYEQVLALMLNTGSRKILSCHGQRAPLPGPAQEWLTGDWIPRAIAQAGARHCAIVEGADPMHRLSTQSVVAASPSGLQFRRFADMQEADAWLREVRG</sequence>
<evidence type="ECO:0008006" key="3">
    <source>
        <dbReference type="Google" id="ProtNLM"/>
    </source>
</evidence>
<comment type="caution">
    <text evidence="1">The sequence shown here is derived from an EMBL/GenBank/DDBJ whole genome shotgun (WGS) entry which is preliminary data.</text>
</comment>
<keyword evidence="2" id="KW-1185">Reference proteome</keyword>
<accession>A0A9X2ADT4</accession>
<organism evidence="1 2">
    <name type="scientific">Hymenobacter cyanobacteriorum</name>
    <dbReference type="NCBI Taxonomy" id="2926463"/>
    <lineage>
        <taxon>Bacteria</taxon>
        <taxon>Pseudomonadati</taxon>
        <taxon>Bacteroidota</taxon>
        <taxon>Cytophagia</taxon>
        <taxon>Cytophagales</taxon>
        <taxon>Hymenobacteraceae</taxon>
        <taxon>Hymenobacter</taxon>
    </lineage>
</organism>
<reference evidence="1" key="1">
    <citation type="submission" date="2022-03" db="EMBL/GenBank/DDBJ databases">
        <title>Bacterial whole genome sequence for Hymenobacter sp. DH14.</title>
        <authorList>
            <person name="Le V."/>
        </authorList>
    </citation>
    <scope>NUCLEOTIDE SEQUENCE</scope>
    <source>
        <strain evidence="1">DH14</strain>
    </source>
</reference>
<dbReference type="RefSeq" id="WP_241934351.1">
    <property type="nucleotide sequence ID" value="NZ_JALBGC010000001.1"/>
</dbReference>
<proteinExistence type="predicted"/>